<dbReference type="OrthoDB" id="9793421at2"/>
<organism evidence="3 4">
    <name type="scientific">Asticcacaulis benevestitus DSM 16100 = ATCC BAA-896</name>
    <dbReference type="NCBI Taxonomy" id="1121022"/>
    <lineage>
        <taxon>Bacteria</taxon>
        <taxon>Pseudomonadati</taxon>
        <taxon>Pseudomonadota</taxon>
        <taxon>Alphaproteobacteria</taxon>
        <taxon>Caulobacterales</taxon>
        <taxon>Caulobacteraceae</taxon>
        <taxon>Asticcacaulis</taxon>
    </lineage>
</organism>
<dbReference type="Proteomes" id="UP000017837">
    <property type="component" value="Unassembled WGS sequence"/>
</dbReference>
<dbReference type="STRING" id="1121022.GCA_000376105_03199"/>
<comment type="caution">
    <text evidence="3">The sequence shown here is derived from an EMBL/GenBank/DDBJ whole genome shotgun (WGS) entry which is preliminary data.</text>
</comment>
<evidence type="ECO:0000313" key="4">
    <source>
        <dbReference type="Proteomes" id="UP000017837"/>
    </source>
</evidence>
<proteinExistence type="predicted"/>
<feature type="modified residue" description="4-aspartylphosphate" evidence="1">
    <location>
        <position position="53"/>
    </location>
</feature>
<evidence type="ECO:0000259" key="2">
    <source>
        <dbReference type="PROSITE" id="PS50110"/>
    </source>
</evidence>
<dbReference type="SUPFAM" id="SSF52172">
    <property type="entry name" value="CheY-like"/>
    <property type="match status" value="1"/>
</dbReference>
<dbReference type="RefSeq" id="WP_023447292.1">
    <property type="nucleotide sequence ID" value="NZ_AQWM01000019.1"/>
</dbReference>
<feature type="domain" description="Response regulatory" evidence="2">
    <location>
        <begin position="3"/>
        <end position="115"/>
    </location>
</feature>
<name>V4PFP1_9CAUL</name>
<dbReference type="InterPro" id="IPR011006">
    <property type="entry name" value="CheY-like_superfamily"/>
</dbReference>
<accession>V4PFP1</accession>
<keyword evidence="4" id="KW-1185">Reference proteome</keyword>
<dbReference type="PATRIC" id="fig|1121022.4.peg.1349"/>
<dbReference type="Pfam" id="PF00072">
    <property type="entry name" value="Response_reg"/>
    <property type="match status" value="1"/>
</dbReference>
<dbReference type="PROSITE" id="PS50110">
    <property type="entry name" value="RESPONSE_REGULATORY"/>
    <property type="match status" value="1"/>
</dbReference>
<dbReference type="AlphaFoldDB" id="V4PFP1"/>
<dbReference type="SMART" id="SM00448">
    <property type="entry name" value="REC"/>
    <property type="match status" value="1"/>
</dbReference>
<dbReference type="EMBL" id="AWGB01000010">
    <property type="protein sequence ID" value="ESQ92797.1"/>
    <property type="molecule type" value="Genomic_DNA"/>
</dbReference>
<dbReference type="eggNOG" id="COG0784">
    <property type="taxonomic scope" value="Bacteria"/>
</dbReference>
<evidence type="ECO:0000313" key="3">
    <source>
        <dbReference type="EMBL" id="ESQ92797.1"/>
    </source>
</evidence>
<dbReference type="InterPro" id="IPR001789">
    <property type="entry name" value="Sig_transdc_resp-reg_receiver"/>
</dbReference>
<evidence type="ECO:0000256" key="1">
    <source>
        <dbReference type="PROSITE-ProRule" id="PRU00169"/>
    </source>
</evidence>
<dbReference type="Gene3D" id="3.40.50.2300">
    <property type="match status" value="1"/>
</dbReference>
<reference evidence="3 4" key="1">
    <citation type="journal article" date="2014" name="Nature">
        <title>Sequential evolution of bacterial morphology by co-option of a developmental regulator.</title>
        <authorList>
            <person name="Jiang C."/>
            <person name="Brown P.J."/>
            <person name="Ducret A."/>
            <person name="Brun Y.V."/>
        </authorList>
    </citation>
    <scope>NUCLEOTIDE SEQUENCE [LARGE SCALE GENOMIC DNA]</scope>
    <source>
        <strain evidence="3 4">DSM 16100</strain>
    </source>
</reference>
<protein>
    <recommendedName>
        <fullName evidence="2">Response regulatory domain-containing protein</fullName>
    </recommendedName>
</protein>
<keyword evidence="1" id="KW-0597">Phosphoprotein</keyword>
<gene>
    <name evidence="3" type="ORF">ABENE_06765</name>
</gene>
<dbReference type="GO" id="GO:0000160">
    <property type="term" value="P:phosphorelay signal transduction system"/>
    <property type="evidence" value="ECO:0007669"/>
    <property type="project" value="InterPro"/>
</dbReference>
<sequence length="147" mass="15690">MLKVLIVEDDLMIADMTEEFLVASGYEVSGIARTVNQAVVLAKLDPPDLAIIDLRLAAGGFGTDVALELQKLKRTGILFASGNVSQFDLTSDDGDGSLVKPYLTKDLLCSLSIIREIVATGSSALPHPRGFKLLKPAAADRKALHAR</sequence>